<dbReference type="RefSeq" id="WP_283370319.1">
    <property type="nucleotide sequence ID" value="NZ_JASHID010000008.1"/>
</dbReference>
<feature type="chain" id="PRO_5045841137" evidence="7">
    <location>
        <begin position="23"/>
        <end position="598"/>
    </location>
</feature>
<evidence type="ECO:0000256" key="6">
    <source>
        <dbReference type="SAM" id="MobiDB-lite"/>
    </source>
</evidence>
<evidence type="ECO:0000259" key="8">
    <source>
        <dbReference type="Pfam" id="PF07980"/>
    </source>
</evidence>
<reference evidence="10 11" key="1">
    <citation type="submission" date="2023-05" db="EMBL/GenBank/DDBJ databases">
        <title>Novel species of genus Flectobacillus isolated from stream in China.</title>
        <authorList>
            <person name="Lu H."/>
        </authorList>
    </citation>
    <scope>NUCLEOTIDE SEQUENCE [LARGE SCALE GENOMIC DNA]</scope>
    <source>
        <strain evidence="10 11">DC10W</strain>
    </source>
</reference>
<evidence type="ECO:0000313" key="10">
    <source>
        <dbReference type="EMBL" id="MDI9865300.1"/>
    </source>
</evidence>
<dbReference type="InterPro" id="IPR011990">
    <property type="entry name" value="TPR-like_helical_dom_sf"/>
</dbReference>
<comment type="similarity">
    <text evidence="2">Belongs to the SusD family.</text>
</comment>
<accession>A0ABT6YP55</accession>
<feature type="signal peptide" evidence="7">
    <location>
        <begin position="1"/>
        <end position="22"/>
    </location>
</feature>
<dbReference type="InterPro" id="IPR012944">
    <property type="entry name" value="SusD_RagB_dom"/>
</dbReference>
<feature type="region of interest" description="Disordered" evidence="6">
    <location>
        <begin position="577"/>
        <end position="598"/>
    </location>
</feature>
<evidence type="ECO:0000259" key="9">
    <source>
        <dbReference type="Pfam" id="PF14322"/>
    </source>
</evidence>
<dbReference type="Pfam" id="PF07980">
    <property type="entry name" value="SusD_RagB"/>
    <property type="match status" value="1"/>
</dbReference>
<evidence type="ECO:0000256" key="1">
    <source>
        <dbReference type="ARBA" id="ARBA00004442"/>
    </source>
</evidence>
<dbReference type="Pfam" id="PF14322">
    <property type="entry name" value="SusD-like_3"/>
    <property type="match status" value="1"/>
</dbReference>
<evidence type="ECO:0000256" key="2">
    <source>
        <dbReference type="ARBA" id="ARBA00006275"/>
    </source>
</evidence>
<protein>
    <submittedName>
        <fullName evidence="10">RagB/SusD family nutrient uptake outer membrane protein</fullName>
    </submittedName>
</protein>
<dbReference type="Gene3D" id="1.25.40.390">
    <property type="match status" value="1"/>
</dbReference>
<dbReference type="SUPFAM" id="SSF48452">
    <property type="entry name" value="TPR-like"/>
    <property type="match status" value="1"/>
</dbReference>
<evidence type="ECO:0000256" key="3">
    <source>
        <dbReference type="ARBA" id="ARBA00022729"/>
    </source>
</evidence>
<evidence type="ECO:0000256" key="4">
    <source>
        <dbReference type="ARBA" id="ARBA00023136"/>
    </source>
</evidence>
<evidence type="ECO:0000256" key="7">
    <source>
        <dbReference type="SAM" id="SignalP"/>
    </source>
</evidence>
<gene>
    <name evidence="10" type="ORF">QM480_13250</name>
</gene>
<feature type="domain" description="RagB/SusD" evidence="8">
    <location>
        <begin position="284"/>
        <end position="597"/>
    </location>
</feature>
<dbReference type="EMBL" id="JASHID010000008">
    <property type="protein sequence ID" value="MDI9865300.1"/>
    <property type="molecule type" value="Genomic_DNA"/>
</dbReference>
<keyword evidence="4" id="KW-0472">Membrane</keyword>
<proteinExistence type="inferred from homology"/>
<dbReference type="InterPro" id="IPR033985">
    <property type="entry name" value="SusD-like_N"/>
</dbReference>
<comment type="caution">
    <text evidence="10">The sequence shown here is derived from an EMBL/GenBank/DDBJ whole genome shotgun (WGS) entry which is preliminary data.</text>
</comment>
<sequence>MKRKNIIKLCLSAGLVVGIATACSDEFLTREPQGQYSPSSLQTAKGVEGILVGAYAMIDGQGLDGQDAWNNDIQSWVFGGIASDDAYKGTDAGDQPEQSFIEKWDFQPTNNHIKNKWRGLFKGVARSNDVINTLKNVKDVSDDRRKQIVAEARFLRGLFHFEAKKMWKNIPYIDENIYNLNDLESTKVPNDKDAWPFIEADFKAAMDALPATQAQVGRPTKWAAMAFLAKAYMYQGWNISTGAANTAKLQAAKALLDQIVASGKFKLMDNFRDNHDANTRNNAESIFEIQYASSSASGDAADAGVGLAHPYTSPWGCCGFYQPSQNLVNAYKTDANGLPLLDSFNDSDVKNDQGVDLDAAFTPYEGMLDPRLDHTVGRRGILFIDYKIHNRDFIRDQTYAGPYSPKKHIPSKAFTGVNGWANLTSNNYRIMRYSMILLWLAECEVELGNLERARDLVNQIRARAANPAGFVQKATQGATRDAYTLVFDSKGAPVPAANYNVKPYASAWSNQATARKAVRFETRLEFAMEGHRFFDLVRWGIAAETLNAYNAVESTKRVYKKGGVFVKGKHEFFPIPQEAIDRSEKDGKPTLTQDPAYK</sequence>
<keyword evidence="11" id="KW-1185">Reference proteome</keyword>
<evidence type="ECO:0000256" key="5">
    <source>
        <dbReference type="ARBA" id="ARBA00023237"/>
    </source>
</evidence>
<comment type="subcellular location">
    <subcellularLocation>
        <location evidence="1">Cell outer membrane</location>
    </subcellularLocation>
</comment>
<keyword evidence="5" id="KW-0998">Cell outer membrane</keyword>
<keyword evidence="3 7" id="KW-0732">Signal</keyword>
<feature type="compositionally biased region" description="Basic and acidic residues" evidence="6">
    <location>
        <begin position="579"/>
        <end position="588"/>
    </location>
</feature>
<evidence type="ECO:0000313" key="11">
    <source>
        <dbReference type="Proteomes" id="UP001236569"/>
    </source>
</evidence>
<dbReference type="PROSITE" id="PS51257">
    <property type="entry name" value="PROKAR_LIPOPROTEIN"/>
    <property type="match status" value="1"/>
</dbReference>
<organism evidence="10 11">
    <name type="scientific">Flectobacillus longus</name>
    <dbReference type="NCBI Taxonomy" id="2984207"/>
    <lineage>
        <taxon>Bacteria</taxon>
        <taxon>Pseudomonadati</taxon>
        <taxon>Bacteroidota</taxon>
        <taxon>Cytophagia</taxon>
        <taxon>Cytophagales</taxon>
        <taxon>Flectobacillaceae</taxon>
        <taxon>Flectobacillus</taxon>
    </lineage>
</organism>
<dbReference type="Proteomes" id="UP001236569">
    <property type="component" value="Unassembled WGS sequence"/>
</dbReference>
<name>A0ABT6YP55_9BACT</name>
<feature type="domain" description="SusD-like N-terminal" evidence="9">
    <location>
        <begin position="106"/>
        <end position="233"/>
    </location>
</feature>